<feature type="transmembrane region" description="Helical" evidence="5">
    <location>
        <begin position="284"/>
        <end position="304"/>
    </location>
</feature>
<organism evidence="7 8">
    <name type="scientific">Singulisphaera acidiphila (strain ATCC BAA-1392 / DSM 18658 / VKM B-2454 / MOB10)</name>
    <dbReference type="NCBI Taxonomy" id="886293"/>
    <lineage>
        <taxon>Bacteria</taxon>
        <taxon>Pseudomonadati</taxon>
        <taxon>Planctomycetota</taxon>
        <taxon>Planctomycetia</taxon>
        <taxon>Isosphaerales</taxon>
        <taxon>Isosphaeraceae</taxon>
        <taxon>Singulisphaera</taxon>
    </lineage>
</organism>
<dbReference type="KEGG" id="saci:Sinac_3318"/>
<keyword evidence="8" id="KW-1185">Reference proteome</keyword>
<feature type="transmembrane region" description="Helical" evidence="5">
    <location>
        <begin position="423"/>
        <end position="443"/>
    </location>
</feature>
<dbReference type="InterPro" id="IPR050382">
    <property type="entry name" value="MFS_Na/Anion_cotransporter"/>
</dbReference>
<dbReference type="InterPro" id="IPR011701">
    <property type="entry name" value="MFS"/>
</dbReference>
<feature type="domain" description="Major facilitator superfamily (MFS) profile" evidence="6">
    <location>
        <begin position="48"/>
        <end position="511"/>
    </location>
</feature>
<dbReference type="SUPFAM" id="SSF103473">
    <property type="entry name" value="MFS general substrate transporter"/>
    <property type="match status" value="1"/>
</dbReference>
<dbReference type="STRING" id="886293.Sinac_3318"/>
<dbReference type="Gene3D" id="1.20.1250.20">
    <property type="entry name" value="MFS general substrate transporter like domains"/>
    <property type="match status" value="2"/>
</dbReference>
<feature type="transmembrane region" description="Helical" evidence="5">
    <location>
        <begin position="455"/>
        <end position="475"/>
    </location>
</feature>
<feature type="transmembrane region" description="Helical" evidence="5">
    <location>
        <begin position="114"/>
        <end position="141"/>
    </location>
</feature>
<comment type="subcellular location">
    <subcellularLocation>
        <location evidence="1">Membrane</location>
        <topology evidence="1">Multi-pass membrane protein</topology>
    </subcellularLocation>
</comment>
<feature type="transmembrane region" description="Helical" evidence="5">
    <location>
        <begin position="81"/>
        <end position="102"/>
    </location>
</feature>
<keyword evidence="3 5" id="KW-1133">Transmembrane helix</keyword>
<feature type="transmembrane region" description="Helical" evidence="5">
    <location>
        <begin position="325"/>
        <end position="351"/>
    </location>
</feature>
<keyword evidence="4 5" id="KW-0472">Membrane</keyword>
<evidence type="ECO:0000256" key="1">
    <source>
        <dbReference type="ARBA" id="ARBA00004141"/>
    </source>
</evidence>
<sequence>MVFPPGCPARAVVTLGRGEALPVAQSVGEPDVAVTTSPTRAEPWAWGICWLMFASTALNYMDRQSISLVGSMIQKEFNLSFADFGWVLASFQLTYAVCQVPAGYLVDRWNVRWAYAGAVAFWSLAGMAAAFAPSLAVLMILRALLGVGESFNWPCGLRANAMILPPADRSLGNGIFNSGAAVGAVLTPLVVPILANKYGWRTAFMVVGILGFLWVGVWLTVISGPRRNIFAGRSAAKPRPADDLVDETETPSGLSSQAILGFGKVVVAALLVAFSAYWFGRTAIWWGITVLMVGLLLAALALPMQALKGADWAQSLGEIVRLRRFWILVLASISINICWHFLVAWLPLFLIKDRGMAYLEGGLFSAIPFLAADVGNIGGGALSSFLARRGMSAARARILVISCCTLLITSGALVGSVSNDTVVLILIAVMAMGTAAFMANYFAFIQEVSPRHTGLVAGILGGLGNLFAAGFHPVVGWAKDTTGSFGILFVVVGLIPYVGLGALALGWGTRSEEAESS</sequence>
<evidence type="ECO:0000313" key="8">
    <source>
        <dbReference type="Proteomes" id="UP000010798"/>
    </source>
</evidence>
<evidence type="ECO:0000256" key="3">
    <source>
        <dbReference type="ARBA" id="ARBA00022989"/>
    </source>
</evidence>
<feature type="transmembrane region" description="Helical" evidence="5">
    <location>
        <begin position="258"/>
        <end position="278"/>
    </location>
</feature>
<dbReference type="PANTHER" id="PTHR11662:SF399">
    <property type="entry name" value="FI19708P1-RELATED"/>
    <property type="match status" value="1"/>
</dbReference>
<feature type="transmembrane region" description="Helical" evidence="5">
    <location>
        <begin position="200"/>
        <end position="221"/>
    </location>
</feature>
<feature type="transmembrane region" description="Helical" evidence="5">
    <location>
        <begin position="398"/>
        <end position="417"/>
    </location>
</feature>
<evidence type="ECO:0000313" key="7">
    <source>
        <dbReference type="EMBL" id="AGA27585.1"/>
    </source>
</evidence>
<evidence type="ECO:0000256" key="2">
    <source>
        <dbReference type="ARBA" id="ARBA00022692"/>
    </source>
</evidence>
<dbReference type="eggNOG" id="COG2807">
    <property type="taxonomic scope" value="Bacteria"/>
</dbReference>
<dbReference type="AlphaFoldDB" id="L0DFE9"/>
<dbReference type="EMBL" id="CP003364">
    <property type="protein sequence ID" value="AGA27585.1"/>
    <property type="molecule type" value="Genomic_DNA"/>
</dbReference>
<accession>L0DFE9</accession>
<dbReference type="GO" id="GO:0022857">
    <property type="term" value="F:transmembrane transporter activity"/>
    <property type="evidence" value="ECO:0007669"/>
    <property type="project" value="InterPro"/>
</dbReference>
<dbReference type="HOGENOM" id="CLU_001265_5_1_0"/>
<dbReference type="InterPro" id="IPR020846">
    <property type="entry name" value="MFS_dom"/>
</dbReference>
<evidence type="ECO:0000259" key="6">
    <source>
        <dbReference type="PROSITE" id="PS50850"/>
    </source>
</evidence>
<dbReference type="InterPro" id="IPR036259">
    <property type="entry name" value="MFS_trans_sf"/>
</dbReference>
<feature type="transmembrane region" description="Helical" evidence="5">
    <location>
        <begin position="487"/>
        <end position="507"/>
    </location>
</feature>
<dbReference type="Proteomes" id="UP000010798">
    <property type="component" value="Chromosome"/>
</dbReference>
<feature type="transmembrane region" description="Helical" evidence="5">
    <location>
        <begin position="174"/>
        <end position="194"/>
    </location>
</feature>
<gene>
    <name evidence="7" type="ordered locus">Sinac_3318</name>
</gene>
<reference evidence="7 8" key="1">
    <citation type="submission" date="2012-02" db="EMBL/GenBank/DDBJ databases">
        <title>Complete sequence of chromosome of Singulisphaera acidiphila DSM 18658.</title>
        <authorList>
            <consortium name="US DOE Joint Genome Institute (JGI-PGF)"/>
            <person name="Lucas S."/>
            <person name="Copeland A."/>
            <person name="Lapidus A."/>
            <person name="Glavina del Rio T."/>
            <person name="Dalin E."/>
            <person name="Tice H."/>
            <person name="Bruce D."/>
            <person name="Goodwin L."/>
            <person name="Pitluck S."/>
            <person name="Peters L."/>
            <person name="Ovchinnikova G."/>
            <person name="Chertkov O."/>
            <person name="Kyrpides N."/>
            <person name="Mavromatis K."/>
            <person name="Ivanova N."/>
            <person name="Brettin T."/>
            <person name="Detter J.C."/>
            <person name="Han C."/>
            <person name="Larimer F."/>
            <person name="Land M."/>
            <person name="Hauser L."/>
            <person name="Markowitz V."/>
            <person name="Cheng J.-F."/>
            <person name="Hugenholtz P."/>
            <person name="Woyke T."/>
            <person name="Wu D."/>
            <person name="Tindall B."/>
            <person name="Pomrenke H."/>
            <person name="Brambilla E."/>
            <person name="Klenk H.-P."/>
            <person name="Eisen J.A."/>
        </authorList>
    </citation>
    <scope>NUCLEOTIDE SEQUENCE [LARGE SCALE GENOMIC DNA]</scope>
    <source>
        <strain evidence="8">ATCC BAA-1392 / DSM 18658 / VKM B-2454 / MOB10</strain>
    </source>
</reference>
<dbReference type="PANTHER" id="PTHR11662">
    <property type="entry name" value="SOLUTE CARRIER FAMILY 17"/>
    <property type="match status" value="1"/>
</dbReference>
<name>L0DFE9_SINAD</name>
<evidence type="ECO:0000256" key="5">
    <source>
        <dbReference type="SAM" id="Phobius"/>
    </source>
</evidence>
<dbReference type="Pfam" id="PF07690">
    <property type="entry name" value="MFS_1"/>
    <property type="match status" value="1"/>
</dbReference>
<dbReference type="eggNOG" id="COG2271">
    <property type="taxonomic scope" value="Bacteria"/>
</dbReference>
<dbReference type="GO" id="GO:0016020">
    <property type="term" value="C:membrane"/>
    <property type="evidence" value="ECO:0007669"/>
    <property type="project" value="UniProtKB-SubCell"/>
</dbReference>
<dbReference type="PROSITE" id="PS50850">
    <property type="entry name" value="MFS"/>
    <property type="match status" value="1"/>
</dbReference>
<keyword evidence="2 5" id="KW-0812">Transmembrane</keyword>
<proteinExistence type="predicted"/>
<protein>
    <submittedName>
        <fullName evidence="7">Sugar phosphate permease</fullName>
    </submittedName>
</protein>
<evidence type="ECO:0000256" key="4">
    <source>
        <dbReference type="ARBA" id="ARBA00023136"/>
    </source>
</evidence>